<accession>A0A834XZ31</accession>
<dbReference type="EMBL" id="JACMRX010000002">
    <property type="protein sequence ID" value="KAF7994690.1"/>
    <property type="molecule type" value="Genomic_DNA"/>
</dbReference>
<feature type="compositionally biased region" description="Acidic residues" evidence="9">
    <location>
        <begin position="2106"/>
        <end position="2116"/>
    </location>
</feature>
<feature type="compositionally biased region" description="Basic and acidic residues" evidence="9">
    <location>
        <begin position="1868"/>
        <end position="1881"/>
    </location>
</feature>
<dbReference type="GO" id="GO:0008270">
    <property type="term" value="F:zinc ion binding"/>
    <property type="evidence" value="ECO:0007669"/>
    <property type="project" value="UniProtKB-KW"/>
</dbReference>
<dbReference type="InterPro" id="IPR000253">
    <property type="entry name" value="FHA_dom"/>
</dbReference>
<evidence type="ECO:0000256" key="3">
    <source>
        <dbReference type="ARBA" id="ARBA00022737"/>
    </source>
</evidence>
<feature type="compositionally biased region" description="Basic residues" evidence="9">
    <location>
        <begin position="1121"/>
        <end position="1137"/>
    </location>
</feature>
<feature type="compositionally biased region" description="Polar residues" evidence="9">
    <location>
        <begin position="931"/>
        <end position="941"/>
    </location>
</feature>
<feature type="compositionally biased region" description="Basic and acidic residues" evidence="9">
    <location>
        <begin position="911"/>
        <end position="930"/>
    </location>
</feature>
<comment type="subcellular location">
    <subcellularLocation>
        <location evidence="1">Nucleus</location>
    </subcellularLocation>
</comment>
<feature type="compositionally biased region" description="Low complexity" evidence="9">
    <location>
        <begin position="2272"/>
        <end position="2282"/>
    </location>
</feature>
<feature type="domain" description="C2H2-type" evidence="11">
    <location>
        <begin position="3119"/>
        <end position="3146"/>
    </location>
</feature>
<feature type="compositionally biased region" description="Basic and acidic residues" evidence="9">
    <location>
        <begin position="963"/>
        <end position="974"/>
    </location>
</feature>
<feature type="region of interest" description="Disordered" evidence="9">
    <location>
        <begin position="82"/>
        <end position="322"/>
    </location>
</feature>
<feature type="compositionally biased region" description="Pro residues" evidence="9">
    <location>
        <begin position="523"/>
        <end position="532"/>
    </location>
</feature>
<feature type="compositionally biased region" description="Low complexity" evidence="9">
    <location>
        <begin position="977"/>
        <end position="987"/>
    </location>
</feature>
<keyword evidence="3" id="KW-0677">Repeat</keyword>
<feature type="compositionally biased region" description="Polar residues" evidence="9">
    <location>
        <begin position="296"/>
        <end position="306"/>
    </location>
</feature>
<evidence type="ECO:0000256" key="8">
    <source>
        <dbReference type="PROSITE-ProRule" id="PRU00042"/>
    </source>
</evidence>
<reference evidence="12 13" key="1">
    <citation type="submission" date="2020-08" db="EMBL/GenBank/DDBJ databases">
        <title>Aphidius gifuensis genome sequencing and assembly.</title>
        <authorList>
            <person name="Du Z."/>
        </authorList>
    </citation>
    <scope>NUCLEOTIDE SEQUENCE [LARGE SCALE GENOMIC DNA]</scope>
    <source>
        <strain evidence="12">YNYX2018</strain>
        <tissue evidence="12">Adults</tissue>
    </source>
</reference>
<feature type="compositionally biased region" description="Basic and acidic residues" evidence="9">
    <location>
        <begin position="259"/>
        <end position="279"/>
    </location>
</feature>
<keyword evidence="4 8" id="KW-0863">Zinc-finger</keyword>
<feature type="region of interest" description="Disordered" evidence="9">
    <location>
        <begin position="3586"/>
        <end position="3648"/>
    </location>
</feature>
<dbReference type="PROSITE" id="PS50157">
    <property type="entry name" value="ZINC_FINGER_C2H2_2"/>
    <property type="match status" value="3"/>
</dbReference>
<feature type="compositionally biased region" description="Basic and acidic residues" evidence="9">
    <location>
        <begin position="1094"/>
        <end position="1115"/>
    </location>
</feature>
<feature type="compositionally biased region" description="Acidic residues" evidence="9">
    <location>
        <begin position="1987"/>
        <end position="1998"/>
    </location>
</feature>
<feature type="compositionally biased region" description="Pro residues" evidence="9">
    <location>
        <begin position="868"/>
        <end position="890"/>
    </location>
</feature>
<dbReference type="PROSITE" id="PS00028">
    <property type="entry name" value="ZINC_FINGER_C2H2_1"/>
    <property type="match status" value="4"/>
</dbReference>
<feature type="compositionally biased region" description="Polar residues" evidence="9">
    <location>
        <begin position="217"/>
        <end position="226"/>
    </location>
</feature>
<feature type="region of interest" description="Disordered" evidence="9">
    <location>
        <begin position="3440"/>
        <end position="3470"/>
    </location>
</feature>
<feature type="compositionally biased region" description="Polar residues" evidence="9">
    <location>
        <begin position="948"/>
        <end position="961"/>
    </location>
</feature>
<evidence type="ECO:0000256" key="6">
    <source>
        <dbReference type="ARBA" id="ARBA00023125"/>
    </source>
</evidence>
<evidence type="ECO:0000256" key="2">
    <source>
        <dbReference type="ARBA" id="ARBA00022723"/>
    </source>
</evidence>
<evidence type="ECO:0000313" key="12">
    <source>
        <dbReference type="EMBL" id="KAF7994690.1"/>
    </source>
</evidence>
<name>A0A834XZ31_APHGI</name>
<feature type="region of interest" description="Disordered" evidence="9">
    <location>
        <begin position="659"/>
        <end position="827"/>
    </location>
</feature>
<feature type="compositionally biased region" description="Low complexity" evidence="9">
    <location>
        <begin position="1246"/>
        <end position="1257"/>
    </location>
</feature>
<evidence type="ECO:0000313" key="13">
    <source>
        <dbReference type="Proteomes" id="UP000639338"/>
    </source>
</evidence>
<feature type="region of interest" description="Disordered" evidence="9">
    <location>
        <begin position="409"/>
        <end position="431"/>
    </location>
</feature>
<feature type="region of interest" description="Disordered" evidence="9">
    <location>
        <begin position="1239"/>
        <end position="1362"/>
    </location>
</feature>
<feature type="region of interest" description="Disordered" evidence="9">
    <location>
        <begin position="2436"/>
        <end position="2455"/>
    </location>
</feature>
<feature type="region of interest" description="Disordered" evidence="9">
    <location>
        <begin position="1054"/>
        <end position="1144"/>
    </location>
</feature>
<feature type="region of interest" description="Disordered" evidence="9">
    <location>
        <begin position="3838"/>
        <end position="3859"/>
    </location>
</feature>
<dbReference type="InterPro" id="IPR013087">
    <property type="entry name" value="Znf_C2H2_type"/>
</dbReference>
<feature type="region of interest" description="Disordered" evidence="9">
    <location>
        <begin position="1970"/>
        <end position="2041"/>
    </location>
</feature>
<feature type="region of interest" description="Disordered" evidence="9">
    <location>
        <begin position="484"/>
        <end position="547"/>
    </location>
</feature>
<proteinExistence type="predicted"/>
<dbReference type="PANTHER" id="PTHR24392">
    <property type="entry name" value="ZINC FINGER PROTEIN"/>
    <property type="match status" value="1"/>
</dbReference>
<feature type="compositionally biased region" description="Basic and acidic residues" evidence="9">
    <location>
        <begin position="729"/>
        <end position="741"/>
    </location>
</feature>
<feature type="domain" description="C2H2-type" evidence="11">
    <location>
        <begin position="3337"/>
        <end position="3367"/>
    </location>
</feature>
<evidence type="ECO:0000256" key="5">
    <source>
        <dbReference type="ARBA" id="ARBA00022833"/>
    </source>
</evidence>
<feature type="compositionally biased region" description="Gly residues" evidence="9">
    <location>
        <begin position="3453"/>
        <end position="3463"/>
    </location>
</feature>
<feature type="region of interest" description="Disordered" evidence="9">
    <location>
        <begin position="2087"/>
        <end position="2139"/>
    </location>
</feature>
<dbReference type="GO" id="GO:0005634">
    <property type="term" value="C:nucleus"/>
    <property type="evidence" value="ECO:0007669"/>
    <property type="project" value="UniProtKB-SubCell"/>
</dbReference>
<dbReference type="Gene3D" id="3.30.160.60">
    <property type="entry name" value="Classic Zinc Finger"/>
    <property type="match status" value="5"/>
</dbReference>
<evidence type="ECO:0000256" key="4">
    <source>
        <dbReference type="ARBA" id="ARBA00022771"/>
    </source>
</evidence>
<dbReference type="Pfam" id="PF21538">
    <property type="entry name" value="Med15_M"/>
    <property type="match status" value="1"/>
</dbReference>
<protein>
    <submittedName>
        <fullName evidence="12">Uncharacterized protein</fullName>
    </submittedName>
</protein>
<evidence type="ECO:0000259" key="10">
    <source>
        <dbReference type="PROSITE" id="PS50006"/>
    </source>
</evidence>
<dbReference type="Proteomes" id="UP000639338">
    <property type="component" value="Unassembled WGS sequence"/>
</dbReference>
<feature type="compositionally biased region" description="Low complexity" evidence="9">
    <location>
        <begin position="1560"/>
        <end position="1572"/>
    </location>
</feature>
<dbReference type="PANTHER" id="PTHR24392:SF31">
    <property type="entry name" value="C2H2-TYPE DOMAIN-CONTAINING PROTEIN"/>
    <property type="match status" value="1"/>
</dbReference>
<evidence type="ECO:0000256" key="7">
    <source>
        <dbReference type="ARBA" id="ARBA00023242"/>
    </source>
</evidence>
<dbReference type="InterPro" id="IPR048385">
    <property type="entry name" value="Med15_central"/>
</dbReference>
<feature type="compositionally biased region" description="Low complexity" evidence="9">
    <location>
        <begin position="2092"/>
        <end position="2105"/>
    </location>
</feature>
<keyword evidence="13" id="KW-1185">Reference proteome</keyword>
<feature type="compositionally biased region" description="Low complexity" evidence="9">
    <location>
        <begin position="2197"/>
        <end position="2220"/>
    </location>
</feature>
<feature type="compositionally biased region" description="Basic and acidic residues" evidence="9">
    <location>
        <begin position="815"/>
        <end position="827"/>
    </location>
</feature>
<feature type="compositionally biased region" description="Basic and acidic residues" evidence="9">
    <location>
        <begin position="780"/>
        <end position="793"/>
    </location>
</feature>
<feature type="compositionally biased region" description="Basic and acidic residues" evidence="9">
    <location>
        <begin position="1329"/>
        <end position="1354"/>
    </location>
</feature>
<feature type="domain" description="C2H2-type" evidence="11">
    <location>
        <begin position="2667"/>
        <end position="2696"/>
    </location>
</feature>
<dbReference type="SMART" id="SM00355">
    <property type="entry name" value="ZnF_C2H2"/>
    <property type="match status" value="26"/>
</dbReference>
<feature type="compositionally biased region" description="Polar residues" evidence="9">
    <location>
        <begin position="2249"/>
        <end position="2259"/>
    </location>
</feature>
<feature type="compositionally biased region" description="Low complexity" evidence="9">
    <location>
        <begin position="3596"/>
        <end position="3633"/>
    </location>
</feature>
<dbReference type="GO" id="GO:0003677">
    <property type="term" value="F:DNA binding"/>
    <property type="evidence" value="ECO:0007669"/>
    <property type="project" value="UniProtKB-KW"/>
</dbReference>
<feature type="compositionally biased region" description="Polar residues" evidence="9">
    <location>
        <begin position="900"/>
        <end position="910"/>
    </location>
</feature>
<organism evidence="12 13">
    <name type="scientific">Aphidius gifuensis</name>
    <name type="common">Parasitoid wasp</name>
    <dbReference type="NCBI Taxonomy" id="684658"/>
    <lineage>
        <taxon>Eukaryota</taxon>
        <taxon>Metazoa</taxon>
        <taxon>Ecdysozoa</taxon>
        <taxon>Arthropoda</taxon>
        <taxon>Hexapoda</taxon>
        <taxon>Insecta</taxon>
        <taxon>Pterygota</taxon>
        <taxon>Neoptera</taxon>
        <taxon>Endopterygota</taxon>
        <taxon>Hymenoptera</taxon>
        <taxon>Apocrita</taxon>
        <taxon>Ichneumonoidea</taxon>
        <taxon>Braconidae</taxon>
        <taxon>Aphidiinae</taxon>
        <taxon>Aphidius</taxon>
    </lineage>
</organism>
<feature type="compositionally biased region" description="Low complexity" evidence="9">
    <location>
        <begin position="2436"/>
        <end position="2451"/>
    </location>
</feature>
<feature type="region of interest" description="Disordered" evidence="9">
    <location>
        <begin position="1560"/>
        <end position="1590"/>
    </location>
</feature>
<feature type="region of interest" description="Disordered" evidence="9">
    <location>
        <begin position="2196"/>
        <end position="2290"/>
    </location>
</feature>
<keyword evidence="7" id="KW-0539">Nucleus</keyword>
<feature type="region of interest" description="Disordered" evidence="9">
    <location>
        <begin position="336"/>
        <end position="390"/>
    </location>
</feature>
<dbReference type="OrthoDB" id="4737882at2759"/>
<feature type="domain" description="FHA" evidence="10">
    <location>
        <begin position="4308"/>
        <end position="4365"/>
    </location>
</feature>
<keyword evidence="2" id="KW-0479">Metal-binding</keyword>
<gene>
    <name evidence="12" type="ORF">HCN44_004162</name>
</gene>
<evidence type="ECO:0000259" key="11">
    <source>
        <dbReference type="PROSITE" id="PS50157"/>
    </source>
</evidence>
<feature type="compositionally biased region" description="Basic and acidic residues" evidence="9">
    <location>
        <begin position="202"/>
        <end position="216"/>
    </location>
</feature>
<feature type="compositionally biased region" description="Basic and acidic residues" evidence="9">
    <location>
        <begin position="93"/>
        <end position="116"/>
    </location>
</feature>
<feature type="compositionally biased region" description="Basic and acidic residues" evidence="9">
    <location>
        <begin position="988"/>
        <end position="1009"/>
    </location>
</feature>
<keyword evidence="6" id="KW-0238">DNA-binding</keyword>
<feature type="region of interest" description="Disordered" evidence="9">
    <location>
        <begin position="842"/>
        <end position="1011"/>
    </location>
</feature>
<feature type="compositionally biased region" description="Acidic residues" evidence="9">
    <location>
        <begin position="1057"/>
        <end position="1070"/>
    </location>
</feature>
<sequence length="4365" mass="494162">MPRERSKMDEYDKKFADMQKYIPFLEVMINRLRGVKDNSREVQLRKMKQLHGILTSSGRKLKIETLEKCEDVLQNLQSKVEKGTSGLNLSSSKKIDNKDTTDKEVKNKTAENDSVKNQRNNDNSTRVRRRKMYEGPASPSPPASPEEYHQSKSKTPIVIPTESKHDYSQNNAKNYSSDKDKPASPDESESVPTKDPIIIPTERSDNRSCNNLDKENPTNTYYNDWNSSSSSLSSRPRDDSRSQSRHLSTAPVASNLRRLPSEIHRSNSLDNDTKNDNNKNQKNSSPESRMQRSRDNFLSPTRNNSKPPTPLLVSPPRVPVEPPLSIEDLTELLNDGSTTEMEDPSMLSSDSRCRLSRNTKNPIDSQRQDKYNEQKSSSSSSTKFVLTQHDIERESERRWEEVDKHIVKFRKGPPSGRSDSKPLLPSPVGADRVLSPGYGNFERHNNPEPSLDINVINSAFSKLSDGDIANLVQTNLQIQTEGFPSVVDDSDNRHCHSSGPTDMYSPRAEQDFHRNHNRQQMAAPPPLPPPPIHHQADRDYSLWNTNPSSQNIIPSLYDQNLPMQQRPPFASDRGWNVPHSSPPIAPQNIPINSGIPSHYMTNQFNHIPNRNQMNPQDMNMPHVQPQYPEEHSIPSLMSNIPSYNIPPYRSHWDNPINRPIDTIYNNGPRQRAPVEPPRGPPSLWGRQPIDDRFSAEHSGFNRRHDMQNRGKSQSSDPRFGGETRTMSENNRDPRFRHDRSPSKPSPNIPIITSSRKDLRTMSTDNSTQKSKEISSAGINRDPRRRSTDSKESIRPTNVGHNLKTSIQSSSLELQKNSDENKSNNDKETMLSPLESLYGAIDTSSKTGKGYGLQTFKIPKLKNKRPEMTPRPPTPPKPSAPRSPVPSPPPLVISDSEKNTEQLSVSNINTELDNKKSDSDKEIKNDEKKMEVSSTTDITQSCIEKDNQLTELDSTTKLTSVELTDDKDKISKDNSEAVVDTSSNNSSSTDEKNKDIKVKESEKAKTKGADQEWIETLIRMSLEDGEGKNNENKKELLEKLRTLNSEKFKKIQKLLLLDDNENNGSDDDDDDEPKKPLIKKKKRIIESDSSDDECLADRLDDVETNVKTKDSDKLNETNRQVTKAKGKIRKKRKRKGKKKSIEKIEIEEEKSEIEAEEKDDNEKIKIEEIEEQKIEQVTKVNEQEEIKESVKDDPVEPVISVLPVRKPRKPAKKRRNSLEMLQEDIREMFICEGVVSATGSRSCTKLNDNSNSRLNDNVDSPDDPKNDNISDNDNDDNEALPRTRRSKSKINNNINKSKTKVNNKLNNNKKNNKKSVEISKKYVTSSSESDNEKPKESEEQVESKKGILKIDSDADKPDEEDNNKLTLRRSGRFKETKKIINENKIDQDTMFDSFSDDSSFCLDISGMAGTVDISLHSDDKIVKKSTDKKSTKINKKKVQNIISNDNVVIENSSKLDDEISVTSDISIADSNASSIKCNNKKNISSTMSIDKNEEIIENVLDDLTVKKMYDSDGEGDIDIDGDDDFTAPKNIKKPLAKKKRKRNSWKMGIVTKKKKKITTVLPSTTATTTTTTTDLPLENENNKSQEQDLNTSDKSIDEAIENVVNNCDDKALNNLTDIKDKLDVTDKKIDNIKIDFDLNTLRDHAYINQEKFTCLLCNFNGKNIVQHYKNVHTNNEVMISRLSILDSKRAVNEFIDDTFIKLSEKLNKESIRKFTCRFCAWTIEDNKDIAIELFYDHCSSHTGEFRFSCTACSYQTSQRKAMRSHFYKVCKKKVGNYNESHREELLPNAVSDDVHGYLCSSCNFLQLKESNISKHIEIYHQSCSNAEIQKISMSGYFGTNELDRDDNSDPEMRTIDESDFGSPVTPCKLKKDNDDNNTKISDDNVTPVKTPDVKIREKFPVKLLLNSTDDCDNSTAKKINAFVCPPELENKEDEITIERKKKMQEILNGSKIQKEKTTENGLSIIDTLKNKMTTHQPESPLPSASIIGEDDDHNDDNDDHNENHNEDEQIDESFTLRYSHSEAEQTINDSENDKPVKSTAESLACDVHSDIQQSKIQTIKKENIDSDDVVQQHDSDKKILKDPLTLFDDKTNKNINNSNDNETSDNNNDDNDDEDDMPELRTYESDTSDDVSDSELPTDVNSLLKNNVNNLSSNPMMNSTIQRLAAQLEAAKNTSMTDDINNLNENKKSTINELIEQNNSNDNTQTSTASTSSSSNNNSDDNNTKDEKTNIPKNNFLRLRRLSGDKLSCGNENETTLNEQKTNDNNVDEEKNNINNNNSNNNDNNDDDNSCSFLRIENVMSLAPNTTNNEESPLVDDIRKAVGTSPMKIMNTSGISILKKPSPNILKRSRTEKLDNIITSLTQIPTGKIVLQSINKTTGNPPPKPIRLLSSKRIQKLLSTPSSSSTGTTTTTLSKTNVPQAIPIISCQISPITAVETTTETTTTTTSASSSSPLSHQQILSMLPGNQLLVPATSQNLTTKSIKNKIPIFSNSHHNNNINKGVKILKVIGPFQKMPDNNLLNNCLAPKEKTSDAYTAMLQLPKLRQLYKCMSIACSFTTDDMHEFSNHFQTHANTYVNLNGQLPPFDYQKCAYCSESMFHLDDMQSHLINRHACCAYQCSYCFYRAASHSYVEYHQLSVHTDKPISVLKGEKTMEIDDTYNKNDFIKPYSCSHNCDKSFYVTEAFVVHLKKNHGSTTIFNCHICPSPSLSIQQLINHYKIHQYHRFHCLYCEHGADKKEDLHKHLSLLHYYRPAKIIERNIPKPCTRFIDIVQQLIVHDLDDNYQKLEQKNDTITYQRSKRSLLQVNSPTLKRTQPAFILPSPIQATSQKAEVINLYDSDGNSETIIPANIINQKNNQDIDNLNTFNDHAKISRILCMTDDKINNVIQRNSCTDPTQATVIPTNQFINNNSNTSSLIVQQFNNIEVTDLSSLPIDHLNCSDEFININVLDNPELLNSIDKSNPPVTMNYQNNNDDNNVDNDSDIEILECIEPVGKNTLRPSVIKTNIKTSSPINTIIDDIKTNVTNITNDYSLDNDSCSNDISDGPIDVKDPSIINDNIDSSNGLQPPQPPRTLDDIKHTGFSGCQLYKCGFENCTFSAMTGDLLREHLKKCNFVTGPRIPVCYHCKKKFSKLSVLIDHLKMHGLKRFGCSLCTSRYSSHKQAIGHLKLKHKFAHGKMIPADPTNPSVDGLYNAYPATYKEVVNFKKSKKGNKQNNKIPVGEKISFSPAEIDLLPRQAIYNREVQCAVCRYSSKVRTNIIRHLQFHANDRTVPESGPVNPVPCLDKKEKMFDKMVNLASSSHQNGRMSTGGPKIQAKDNNITESDIEAVPKYIPDKNRYICSIEQCNFLTLDSSRLRDHMKALHSNEAYYKCPHCLSSLPDQEPLNIPIDKLGIHLKMHESKLYKCSHCNYHHYHRYVVERHLGDKHTDVPSYVKVIREPNENIENSQQSVSGSSGTGTAGTGGGDEAEEGTSDNDNYCWKCNMCIYKCNNKVDMTTHALNEHNEKGQFKCQNCQFKTSGKYLIEQHLLSKQHVNEQVDYTTVYEKVKKIKNTSSEQNTNNETFDTTPLWLRGMPRVRHIRGILFEDDNDTRKSQQKGVTTSGTASTIGTITTTTTSTTPSTPSSSSSFVTSSPIKSGKRKNENDITTRPAKLKIKTTSFEGWTSPEKGNKKDTSMKYLTKTCGTENDDAGPYGPYGQPTGNKFTCTICDNPITESSEEFTSHLFRELNYWRYKCKQCDYLASSRKRLVEHCHDKHKIMTETITLDHKPDIEEWVNNCIKKQQEIMQREKIKPTPIIAKNNTKIINLSEQISNIGASTINNYYSDGDDDDDDDNALIIDSKDDDFTIEQKNNNKSQENESLKNDPIIHDSWFKNYQFLPQMNNDKLSNKRKADELNKSDDAVVVNNNNNKKNNTTIKKPANTICEICSYKALSANGLRTHMRVHANRHTLKCSQCCYTASLETDIWQHIEINHPELEIWKAIKINQPSTSTNEPQHIIKKRRLNDYNDDADIVEEIIPKKPAPTSASGDRNVLYTCYYCNDVNALSITLVESHWLKYHKNYDYSSKYLTGVPFKYKEMAATVMTKQSSNNNAKLMQCGYCNKKGSLTSLRPHSSKKHPGKVFKAIEPNDVSHDIFVCGWCGDKVMGSQRTEHHNIFHSHLHQNFRKEINKNIKQRGYACPECTFISATQTRMKKHVTKHCDVFKCKKCNCCFTTHNLATQHSLSQHPGILVSSIIQPIVLDVNLLISRIKHIFRNSGVAKKSTTKQILQRASIKPKNTARKSTTHRPSWYSSGTTCDIDDADESSSSSFSFYGKPIDPIDLESLNTIMTLGHAQIKVKCSNMTQYFSIDPRVLVEDVVLSGRFISNQ</sequence>
<feature type="compositionally biased region" description="Low complexity" evidence="9">
    <location>
        <begin position="1288"/>
        <end position="1308"/>
    </location>
</feature>
<comment type="caution">
    <text evidence="12">The sequence shown here is derived from an EMBL/GenBank/DDBJ whole genome shotgun (WGS) entry which is preliminary data.</text>
</comment>
<keyword evidence="5" id="KW-0862">Zinc</keyword>
<feature type="compositionally biased region" description="Polar residues" evidence="9">
    <location>
        <begin position="794"/>
        <end position="814"/>
    </location>
</feature>
<feature type="compositionally biased region" description="Polar residues" evidence="9">
    <location>
        <begin position="346"/>
        <end position="365"/>
    </location>
</feature>
<evidence type="ECO:0000256" key="9">
    <source>
        <dbReference type="SAM" id="MobiDB-lite"/>
    </source>
</evidence>
<dbReference type="PROSITE" id="PS50006">
    <property type="entry name" value="FHA_DOMAIN"/>
    <property type="match status" value="1"/>
</dbReference>
<feature type="region of interest" description="Disordered" evidence="9">
    <location>
        <begin position="1854"/>
        <end position="1884"/>
    </location>
</feature>
<evidence type="ECO:0000256" key="1">
    <source>
        <dbReference type="ARBA" id="ARBA00004123"/>
    </source>
</evidence>